<protein>
    <submittedName>
        <fullName evidence="9">Serine protease AprX</fullName>
    </submittedName>
</protein>
<feature type="domain" description="Peptidase S8/S53" evidence="8">
    <location>
        <begin position="128"/>
        <end position="389"/>
    </location>
</feature>
<dbReference type="CDD" id="cd07487">
    <property type="entry name" value="Peptidases_S8_1"/>
    <property type="match status" value="1"/>
</dbReference>
<feature type="active site" description="Charge relay system" evidence="5 6">
    <location>
        <position position="137"/>
    </location>
</feature>
<evidence type="ECO:0000313" key="9">
    <source>
        <dbReference type="EMBL" id="TCP69165.1"/>
    </source>
</evidence>
<proteinExistence type="inferred from homology"/>
<dbReference type="Gene3D" id="3.40.50.200">
    <property type="entry name" value="Peptidase S8/S53 domain"/>
    <property type="match status" value="1"/>
</dbReference>
<keyword evidence="10" id="KW-1185">Reference proteome</keyword>
<feature type="active site" description="Charge relay system" evidence="5 6">
    <location>
        <position position="355"/>
    </location>
</feature>
<evidence type="ECO:0000256" key="7">
    <source>
        <dbReference type="RuleBase" id="RU003355"/>
    </source>
</evidence>
<comment type="similarity">
    <text evidence="1 6 7">Belongs to the peptidase S8 family.</text>
</comment>
<dbReference type="InterPro" id="IPR000209">
    <property type="entry name" value="Peptidase_S8/S53_dom"/>
</dbReference>
<evidence type="ECO:0000256" key="2">
    <source>
        <dbReference type="ARBA" id="ARBA00022670"/>
    </source>
</evidence>
<dbReference type="PANTHER" id="PTHR43806">
    <property type="entry name" value="PEPTIDASE S8"/>
    <property type="match status" value="1"/>
</dbReference>
<keyword evidence="2 6" id="KW-0645">Protease</keyword>
<dbReference type="InterPro" id="IPR050131">
    <property type="entry name" value="Peptidase_S8_subtilisin-like"/>
</dbReference>
<dbReference type="InterPro" id="IPR036852">
    <property type="entry name" value="Peptidase_S8/S53_dom_sf"/>
</dbReference>
<reference evidence="9 10" key="1">
    <citation type="submission" date="2019-03" db="EMBL/GenBank/DDBJ databases">
        <title>Genomic Encyclopedia of Type Strains, Phase IV (KMG-IV): sequencing the most valuable type-strain genomes for metagenomic binning, comparative biology and taxonomic classification.</title>
        <authorList>
            <person name="Goeker M."/>
        </authorList>
    </citation>
    <scope>NUCLEOTIDE SEQUENCE [LARGE SCALE GENOMIC DNA]</scope>
    <source>
        <strain evidence="9 10">DSM 46831</strain>
    </source>
</reference>
<dbReference type="InterPro" id="IPR023827">
    <property type="entry name" value="Peptidase_S8_Asp-AS"/>
</dbReference>
<evidence type="ECO:0000313" key="10">
    <source>
        <dbReference type="Proteomes" id="UP000294746"/>
    </source>
</evidence>
<evidence type="ECO:0000256" key="6">
    <source>
        <dbReference type="PROSITE-ProRule" id="PRU01240"/>
    </source>
</evidence>
<dbReference type="InterPro" id="IPR023828">
    <property type="entry name" value="Peptidase_S8_Ser-AS"/>
</dbReference>
<accession>A0A4R2SDK4</accession>
<evidence type="ECO:0000256" key="4">
    <source>
        <dbReference type="ARBA" id="ARBA00022825"/>
    </source>
</evidence>
<feature type="active site" description="Charge relay system" evidence="5 6">
    <location>
        <position position="172"/>
    </location>
</feature>
<dbReference type="AlphaFoldDB" id="A0A4R2SDK4"/>
<keyword evidence="3 6" id="KW-0378">Hydrolase</keyword>
<evidence type="ECO:0000256" key="3">
    <source>
        <dbReference type="ARBA" id="ARBA00022801"/>
    </source>
</evidence>
<keyword evidence="4 6" id="KW-0720">Serine protease</keyword>
<dbReference type="PRINTS" id="PR00723">
    <property type="entry name" value="SUBTILISIN"/>
</dbReference>
<dbReference type="OrthoDB" id="9798386at2"/>
<sequence>MRLRNREWYEKYAHRLDPDLRVQLSRKKQLDKESISVSYPAIIQFDKEESVEPYALANWCVERGGSVLGEIPLIDSIYGEFSAELLEELVVHHQVEHLYLDRRVYASLDLSAKSTGVRQLHLERNLTGAGTTIAILDTGLYPHPDLMNPIPRIVGFVDLIQGKTDYYDDHGHGTHCAGSAAGNGFSSQGIYVGAAPEAKVVGVKVLDQHGGGKLSTVVRGIEWCVMNQKEYQLDILSLSLGAPAIQSYRNDPLAQASRIAWHNGIMVCTAAGNDGPKPGTISSPGHDPLILTVGAAYHEVATFSSRGPTKDGWMKPDLYAPGADIISLNAPGSELELQFADKCVDEHYLRLSGTSMATPYVAGICALLLEENPNLTPNDLKAILTSTAKEISGELAGNVCAVAAVELAEHYRHFQRNQLPSP</sequence>
<organism evidence="9 10">
    <name type="scientific">Baia soyae</name>
    <dbReference type="NCBI Taxonomy" id="1544746"/>
    <lineage>
        <taxon>Bacteria</taxon>
        <taxon>Bacillati</taxon>
        <taxon>Bacillota</taxon>
        <taxon>Bacilli</taxon>
        <taxon>Bacillales</taxon>
        <taxon>Thermoactinomycetaceae</taxon>
        <taxon>Baia</taxon>
    </lineage>
</organism>
<evidence type="ECO:0000259" key="8">
    <source>
        <dbReference type="Pfam" id="PF00082"/>
    </source>
</evidence>
<dbReference type="GO" id="GO:0006508">
    <property type="term" value="P:proteolysis"/>
    <property type="evidence" value="ECO:0007669"/>
    <property type="project" value="UniProtKB-KW"/>
</dbReference>
<dbReference type="PROSITE" id="PS51892">
    <property type="entry name" value="SUBTILASE"/>
    <property type="match status" value="1"/>
</dbReference>
<dbReference type="Pfam" id="PF00082">
    <property type="entry name" value="Peptidase_S8"/>
    <property type="match status" value="1"/>
</dbReference>
<dbReference type="EMBL" id="SLXV01000012">
    <property type="protein sequence ID" value="TCP69165.1"/>
    <property type="molecule type" value="Genomic_DNA"/>
</dbReference>
<dbReference type="PROSITE" id="PS00137">
    <property type="entry name" value="SUBTILASE_HIS"/>
    <property type="match status" value="1"/>
</dbReference>
<dbReference type="RefSeq" id="WP_131848492.1">
    <property type="nucleotide sequence ID" value="NZ_SLXV01000012.1"/>
</dbReference>
<dbReference type="Proteomes" id="UP000294746">
    <property type="component" value="Unassembled WGS sequence"/>
</dbReference>
<dbReference type="InterPro" id="IPR022398">
    <property type="entry name" value="Peptidase_S8_His-AS"/>
</dbReference>
<dbReference type="InterPro" id="IPR015500">
    <property type="entry name" value="Peptidase_S8_subtilisin-rel"/>
</dbReference>
<dbReference type="PROSITE" id="PS00138">
    <property type="entry name" value="SUBTILASE_SER"/>
    <property type="match status" value="1"/>
</dbReference>
<evidence type="ECO:0000256" key="1">
    <source>
        <dbReference type="ARBA" id="ARBA00011073"/>
    </source>
</evidence>
<name>A0A4R2SDK4_9BACL</name>
<evidence type="ECO:0000256" key="5">
    <source>
        <dbReference type="PIRSR" id="PIRSR615500-1"/>
    </source>
</evidence>
<dbReference type="SUPFAM" id="SSF52743">
    <property type="entry name" value="Subtilisin-like"/>
    <property type="match status" value="1"/>
</dbReference>
<dbReference type="GO" id="GO:0004252">
    <property type="term" value="F:serine-type endopeptidase activity"/>
    <property type="evidence" value="ECO:0007669"/>
    <property type="project" value="UniProtKB-UniRule"/>
</dbReference>
<dbReference type="PANTHER" id="PTHR43806:SF65">
    <property type="entry name" value="SERINE PROTEASE APRX"/>
    <property type="match status" value="1"/>
</dbReference>
<comment type="caution">
    <text evidence="9">The sequence shown here is derived from an EMBL/GenBank/DDBJ whole genome shotgun (WGS) entry which is preliminary data.</text>
</comment>
<dbReference type="PROSITE" id="PS00136">
    <property type="entry name" value="SUBTILASE_ASP"/>
    <property type="match status" value="1"/>
</dbReference>
<gene>
    <name evidence="9" type="ORF">EDD57_11229</name>
</gene>